<name>F0F8C4_9BACT</name>
<evidence type="ECO:0000313" key="2">
    <source>
        <dbReference type="Proteomes" id="UP000005697"/>
    </source>
</evidence>
<sequence length="56" mass="6036">MAEIRSPAGYSVILRIFNSVDGMAEIRSPAGGLIFAAAGKRPRQLREDSVCIESVE</sequence>
<evidence type="ECO:0000313" key="1">
    <source>
        <dbReference type="EMBL" id="EGC19583.1"/>
    </source>
</evidence>
<organism evidence="1 2">
    <name type="scientific">Prevotella multiformis DSM 16608</name>
    <dbReference type="NCBI Taxonomy" id="888743"/>
    <lineage>
        <taxon>Bacteria</taxon>
        <taxon>Pseudomonadati</taxon>
        <taxon>Bacteroidota</taxon>
        <taxon>Bacteroidia</taxon>
        <taxon>Bacteroidales</taxon>
        <taxon>Prevotellaceae</taxon>
        <taxon>Prevotella</taxon>
    </lineage>
</organism>
<dbReference type="AlphaFoldDB" id="F0F8C4"/>
<gene>
    <name evidence="1" type="ORF">HMPREF9141_1841</name>
</gene>
<reference evidence="1 2" key="1">
    <citation type="submission" date="2011-01" db="EMBL/GenBank/DDBJ databases">
        <authorList>
            <person name="Muzny D."/>
            <person name="Qin X."/>
            <person name="Deng J."/>
            <person name="Jiang H."/>
            <person name="Liu Y."/>
            <person name="Qu J."/>
            <person name="Song X.-Z."/>
            <person name="Zhang L."/>
            <person name="Thornton R."/>
            <person name="Coyle M."/>
            <person name="Francisco L."/>
            <person name="Jackson L."/>
            <person name="Javaid M."/>
            <person name="Korchina V."/>
            <person name="Kovar C."/>
            <person name="Mata R."/>
            <person name="Mathew T."/>
            <person name="Ngo R."/>
            <person name="Nguyen L."/>
            <person name="Nguyen N."/>
            <person name="Okwuonu G."/>
            <person name="Ongeri F."/>
            <person name="Pham C."/>
            <person name="Simmons D."/>
            <person name="Wilczek-Boney K."/>
            <person name="Hale W."/>
            <person name="Jakkamsetti A."/>
            <person name="Pham P."/>
            <person name="Ruth R."/>
            <person name="San Lucas F."/>
            <person name="Warren J."/>
            <person name="Zhang J."/>
            <person name="Zhao Z."/>
            <person name="Zhou C."/>
            <person name="Zhu D."/>
            <person name="Lee S."/>
            <person name="Bess C."/>
            <person name="Blankenburg K."/>
            <person name="Forbes L."/>
            <person name="Fu Q."/>
            <person name="Gubbala S."/>
            <person name="Hirani K."/>
            <person name="Jayaseelan J.C."/>
            <person name="Lara F."/>
            <person name="Munidasa M."/>
            <person name="Palculict T."/>
            <person name="Patil S."/>
            <person name="Pu L.-L."/>
            <person name="Saada N."/>
            <person name="Tang L."/>
            <person name="Weissenberger G."/>
            <person name="Zhu Y."/>
            <person name="Hemphill L."/>
            <person name="Shang Y."/>
            <person name="Youmans B."/>
            <person name="Ayvaz T."/>
            <person name="Ross M."/>
            <person name="Santibanez J."/>
            <person name="Aqrawi P."/>
            <person name="Gross S."/>
            <person name="Joshi V."/>
            <person name="Fowler G."/>
            <person name="Nazareth L."/>
            <person name="Reid J."/>
            <person name="Worley K."/>
            <person name="Petrosino J."/>
            <person name="Highlander S."/>
            <person name="Gibbs R."/>
        </authorList>
    </citation>
    <scope>NUCLEOTIDE SEQUENCE [LARGE SCALE GENOMIC DNA]</scope>
    <source>
        <strain evidence="1 2">DSM 16608</strain>
    </source>
</reference>
<dbReference type="EMBL" id="AEWX01000026">
    <property type="protein sequence ID" value="EGC19583.1"/>
    <property type="molecule type" value="Genomic_DNA"/>
</dbReference>
<accession>F0F8C4</accession>
<protein>
    <submittedName>
        <fullName evidence="1">Uncharacterized protein</fullName>
    </submittedName>
</protein>
<proteinExistence type="predicted"/>
<dbReference type="Proteomes" id="UP000005697">
    <property type="component" value="Unassembled WGS sequence"/>
</dbReference>
<dbReference type="HOGENOM" id="CLU_3010480_0_0_10"/>
<keyword evidence="2" id="KW-1185">Reference proteome</keyword>
<comment type="caution">
    <text evidence="1">The sequence shown here is derived from an EMBL/GenBank/DDBJ whole genome shotgun (WGS) entry which is preliminary data.</text>
</comment>